<keyword evidence="1" id="KW-0808">Transferase</keyword>
<evidence type="ECO:0000256" key="2">
    <source>
        <dbReference type="ARBA" id="ARBA00022741"/>
    </source>
</evidence>
<keyword evidence="6" id="KW-0472">Membrane</keyword>
<dbReference type="PANTHER" id="PTHR46008:SF62">
    <property type="entry name" value="PROTEIN KINASE DOMAIN-CONTAINING PROTEIN"/>
    <property type="match status" value="1"/>
</dbReference>
<evidence type="ECO:0000256" key="1">
    <source>
        <dbReference type="ARBA" id="ARBA00022679"/>
    </source>
</evidence>
<keyword evidence="3" id="KW-0418">Kinase</keyword>
<dbReference type="Gramene" id="evm.model.01.2849">
    <property type="protein sequence ID" value="cds.evm.model.01.2849"/>
    <property type="gene ID" value="evm.TU.01.2849"/>
</dbReference>
<dbReference type="OMA" id="GCSIERG"/>
<dbReference type="Gene3D" id="2.10.25.10">
    <property type="entry name" value="Laminin"/>
    <property type="match status" value="1"/>
</dbReference>
<sequence>MQHHRKSLRGRISGSINWLFGTNYAPTSRNAILLENCTEPGAACEIPTILVQTHFSSLSCSGDDSSNSSSISCYSESNTSTFINFHTLRKKKCEFLLSSISAASLNSSESPVSLEIQVAELGWWMEGACQCDPNANCSKLFTPNGRPGYRCNCKQGFQGDGFQAGSGCHKVSKCSPARYFTAKCGGATRVITLVGGIAAATSLMISLGLVMCCLLRRRSKMKARHLTKRRLSEATGNLNIPIYHYKEIEKATNGFSEKYRLGTGAYGTVYAGKLQGDEWVAIKRIRHTGADSIEQVVNEIKLISSVSHPNLVRLLGCSIDFGEQILVYEFMPNGTLCQHLQRERGDGLSSWLIRLTIATETAQAIAYLHSAIKPPIYHRDIKSSNILLDHSFRSKVADFGLSRLGIIETSHISTAPQGTPGYLDPQYHQNFHLSDKSDVYSFGVVLAEIITGLKAVDFTRPQNEINLASLACERIGKGCLEEIIDPFLEPKTDAWTLSTIHKHVEALEILLQGLCGVHIERLRIHEMFLKSGPNLGTVPSEVRLLCDLEQAEPPWTVRHVGGSMRGAGADQISVVVRTVVESKASKNVLRLFFALGYKLDHELLKVGFAFNFQRGAKITVTVSSVNKMLKLHATDEAVPVTPGIQLVEVTAPATSENYSEVASAISSFCEYLAPLLHLSKPGISTGVVPTAAAAVASLMSDGGGTTL</sequence>
<dbReference type="GO" id="GO:0005524">
    <property type="term" value="F:ATP binding"/>
    <property type="evidence" value="ECO:0007669"/>
    <property type="project" value="UniProtKB-UniRule"/>
</dbReference>
<accession>A0A803NMV4</accession>
<keyword evidence="2 5" id="KW-0547">Nucleotide-binding</keyword>
<proteinExistence type="predicted"/>
<dbReference type="Gene3D" id="2.40.320.10">
    <property type="entry name" value="Hypothetical Protein Pfu-838710-001"/>
    <property type="match status" value="1"/>
</dbReference>
<evidence type="ECO:0000259" key="7">
    <source>
        <dbReference type="PROSITE" id="PS50011"/>
    </source>
</evidence>
<dbReference type="PROSITE" id="PS00107">
    <property type="entry name" value="PROTEIN_KINASE_ATP"/>
    <property type="match status" value="1"/>
</dbReference>
<dbReference type="SUPFAM" id="SSF56112">
    <property type="entry name" value="Protein kinase-like (PK-like)"/>
    <property type="match status" value="1"/>
</dbReference>
<reference evidence="8" key="1">
    <citation type="submission" date="2018-11" db="EMBL/GenBank/DDBJ databases">
        <authorList>
            <person name="Grassa J C."/>
        </authorList>
    </citation>
    <scope>NUCLEOTIDE SEQUENCE [LARGE SCALE GENOMIC DNA]</scope>
</reference>
<dbReference type="InterPro" id="IPR000719">
    <property type="entry name" value="Prot_kinase_dom"/>
</dbReference>
<organism evidence="8 9">
    <name type="scientific">Cannabis sativa</name>
    <name type="common">Hemp</name>
    <name type="synonym">Marijuana</name>
    <dbReference type="NCBI Taxonomy" id="3483"/>
    <lineage>
        <taxon>Eukaryota</taxon>
        <taxon>Viridiplantae</taxon>
        <taxon>Streptophyta</taxon>
        <taxon>Embryophyta</taxon>
        <taxon>Tracheophyta</taxon>
        <taxon>Spermatophyta</taxon>
        <taxon>Magnoliopsida</taxon>
        <taxon>eudicotyledons</taxon>
        <taxon>Gunneridae</taxon>
        <taxon>Pentapetalae</taxon>
        <taxon>rosids</taxon>
        <taxon>fabids</taxon>
        <taxon>Rosales</taxon>
        <taxon>Cannabaceae</taxon>
        <taxon>Cannabis</taxon>
    </lineage>
</organism>
<evidence type="ECO:0000256" key="5">
    <source>
        <dbReference type="PROSITE-ProRule" id="PRU10141"/>
    </source>
</evidence>
<evidence type="ECO:0000256" key="4">
    <source>
        <dbReference type="ARBA" id="ARBA00022840"/>
    </source>
</evidence>
<dbReference type="FunFam" id="3.30.200.20:FF:000481">
    <property type="entry name" value="Wall-associated receptor kinase-like 14"/>
    <property type="match status" value="1"/>
</dbReference>
<feature type="transmembrane region" description="Helical" evidence="6">
    <location>
        <begin position="190"/>
        <end position="215"/>
    </location>
</feature>
<dbReference type="EnsemblPlants" id="evm.model.01.2849">
    <property type="protein sequence ID" value="cds.evm.model.01.2849"/>
    <property type="gene ID" value="evm.TU.01.2849"/>
</dbReference>
<evidence type="ECO:0000256" key="6">
    <source>
        <dbReference type="SAM" id="Phobius"/>
    </source>
</evidence>
<keyword evidence="6" id="KW-1133">Transmembrane helix</keyword>
<dbReference type="Pfam" id="PF00069">
    <property type="entry name" value="Pkinase"/>
    <property type="match status" value="1"/>
</dbReference>
<feature type="domain" description="Protein kinase" evidence="7">
    <location>
        <begin position="255"/>
        <end position="535"/>
    </location>
</feature>
<name>A0A803NMV4_CANSA</name>
<dbReference type="InterPro" id="IPR017441">
    <property type="entry name" value="Protein_kinase_ATP_BS"/>
</dbReference>
<dbReference type="GO" id="GO:0004672">
    <property type="term" value="F:protein kinase activity"/>
    <property type="evidence" value="ECO:0007669"/>
    <property type="project" value="InterPro"/>
</dbReference>
<reference evidence="8" key="2">
    <citation type="submission" date="2021-03" db="UniProtKB">
        <authorList>
            <consortium name="EnsemblPlants"/>
        </authorList>
    </citation>
    <scope>IDENTIFICATION</scope>
</reference>
<dbReference type="EMBL" id="UZAU01000081">
    <property type="status" value="NOT_ANNOTATED_CDS"/>
    <property type="molecule type" value="Genomic_DNA"/>
</dbReference>
<dbReference type="InterPro" id="IPR011009">
    <property type="entry name" value="Kinase-like_dom_sf"/>
</dbReference>
<dbReference type="PROSITE" id="PS50011">
    <property type="entry name" value="PROTEIN_KINASE_DOM"/>
    <property type="match status" value="1"/>
</dbReference>
<dbReference type="PROSITE" id="PS00108">
    <property type="entry name" value="PROTEIN_KINASE_ST"/>
    <property type="match status" value="1"/>
</dbReference>
<dbReference type="AlphaFoldDB" id="A0A803NMV4"/>
<feature type="binding site" evidence="5">
    <location>
        <position position="283"/>
    </location>
    <ligand>
        <name>ATP</name>
        <dbReference type="ChEBI" id="CHEBI:30616"/>
    </ligand>
</feature>
<dbReference type="InterPro" id="IPR008271">
    <property type="entry name" value="Ser/Thr_kinase_AS"/>
</dbReference>
<keyword evidence="9" id="KW-1185">Reference proteome</keyword>
<keyword evidence="6" id="KW-0812">Transmembrane</keyword>
<dbReference type="PANTHER" id="PTHR46008">
    <property type="entry name" value="LEAF RUST 10 DISEASE-RESISTANCE LOCUS RECEPTOR-LIKE PROTEIN KINASE-LIKE 1.4"/>
    <property type="match status" value="1"/>
</dbReference>
<dbReference type="FunFam" id="2.40.320.10:FF:000004">
    <property type="entry name" value="Mediator of RNA polymerase II transcription subunit 18"/>
    <property type="match status" value="1"/>
</dbReference>
<dbReference type="Proteomes" id="UP000596661">
    <property type="component" value="Chromosome 1"/>
</dbReference>
<dbReference type="SMART" id="SM00220">
    <property type="entry name" value="S_TKc"/>
    <property type="match status" value="1"/>
</dbReference>
<dbReference type="Gene3D" id="1.10.510.10">
    <property type="entry name" value="Transferase(Phosphotransferase) domain 1"/>
    <property type="match status" value="1"/>
</dbReference>
<evidence type="ECO:0000313" key="9">
    <source>
        <dbReference type="Proteomes" id="UP000596661"/>
    </source>
</evidence>
<keyword evidence="4 5" id="KW-0067">ATP-binding</keyword>
<protein>
    <recommendedName>
        <fullName evidence="7">Protein kinase domain-containing protein</fullName>
    </recommendedName>
</protein>
<evidence type="ECO:0000256" key="3">
    <source>
        <dbReference type="ARBA" id="ARBA00022777"/>
    </source>
</evidence>
<evidence type="ECO:0000313" key="8">
    <source>
        <dbReference type="EnsemblPlants" id="cds.evm.model.01.2849"/>
    </source>
</evidence>